<feature type="transmembrane region" description="Helical" evidence="1">
    <location>
        <begin position="94"/>
        <end position="115"/>
    </location>
</feature>
<evidence type="ECO:0000313" key="3">
    <source>
        <dbReference type="Proteomes" id="UP000504604"/>
    </source>
</evidence>
<dbReference type="GO" id="GO:0080120">
    <property type="term" value="P:CAAX-box protein maturation"/>
    <property type="evidence" value="ECO:0007669"/>
    <property type="project" value="UniProtKB-ARBA"/>
</dbReference>
<dbReference type="Pfam" id="PF02517">
    <property type="entry name" value="Rce1-like"/>
    <property type="match status" value="1"/>
</dbReference>
<sequence length="308" mass="33894">MAVTLYTSFTRSSISTVRLSPKLYSPVRTHFQLSPGLRFSPLTHALKLRITSTRGFCTVCCYKNNTPQESSKKDSGLNWRILKRWDVPWNWQTISLTSLACGLSFVLTGLIEAVALQYSGLNIEELSLDQKAEILLADQGIATIVVLAVLYSLTKSFSPLPDDIYRYDWREPFNLEKGWLLWAGIGLGGALAAIAVTGVAMSFLNGEPPQRETDALVRLLPLIGSSSIRLPTPLSVLVSAAVFAAAHLTPGEFPQLFVLGTALGFSYAQTRNLLTPIMIHASWNSGVIVLLTFLQLQGYDIKELLQAY</sequence>
<evidence type="ECO:0000259" key="2">
    <source>
        <dbReference type="Pfam" id="PF02517"/>
    </source>
</evidence>
<proteinExistence type="predicted"/>
<evidence type="ECO:0000313" key="4">
    <source>
        <dbReference type="RefSeq" id="XP_020548781.1"/>
    </source>
</evidence>
<keyword evidence="1" id="KW-1133">Transmembrane helix</keyword>
<dbReference type="Proteomes" id="UP000504604">
    <property type="component" value="Linkage group LG4"/>
</dbReference>
<dbReference type="PANTHER" id="PTHR43592">
    <property type="entry name" value="CAAX AMINO TERMINAL PROTEASE"/>
    <property type="match status" value="1"/>
</dbReference>
<dbReference type="AlphaFoldDB" id="A0A8M8UXY8"/>
<feature type="transmembrane region" description="Helical" evidence="1">
    <location>
        <begin position="273"/>
        <end position="294"/>
    </location>
</feature>
<dbReference type="PANTHER" id="PTHR43592:SF15">
    <property type="entry name" value="CAAX AMINO TERMINAL PROTEASE FAMILY PROTEIN"/>
    <property type="match status" value="1"/>
</dbReference>
<keyword evidence="1" id="KW-0812">Transmembrane</keyword>
<evidence type="ECO:0000256" key="1">
    <source>
        <dbReference type="SAM" id="Phobius"/>
    </source>
</evidence>
<feature type="transmembrane region" description="Helical" evidence="1">
    <location>
        <begin position="135"/>
        <end position="153"/>
    </location>
</feature>
<dbReference type="InterPro" id="IPR003675">
    <property type="entry name" value="Rce1/LyrA-like_dom"/>
</dbReference>
<dbReference type="GO" id="GO:0004175">
    <property type="term" value="F:endopeptidase activity"/>
    <property type="evidence" value="ECO:0007669"/>
    <property type="project" value="UniProtKB-ARBA"/>
</dbReference>
<keyword evidence="1" id="KW-0472">Membrane</keyword>
<accession>A0A8M8UXY8</accession>
<feature type="transmembrane region" description="Helical" evidence="1">
    <location>
        <begin position="179"/>
        <end position="204"/>
    </location>
</feature>
<gene>
    <name evidence="4" type="primary">LOC105159963</name>
</gene>
<name>A0A8M8UXY8_SESIN</name>
<organism evidence="3 4">
    <name type="scientific">Sesamum indicum</name>
    <name type="common">Oriental sesame</name>
    <name type="synonym">Sesamum orientale</name>
    <dbReference type="NCBI Taxonomy" id="4182"/>
    <lineage>
        <taxon>Eukaryota</taxon>
        <taxon>Viridiplantae</taxon>
        <taxon>Streptophyta</taxon>
        <taxon>Embryophyta</taxon>
        <taxon>Tracheophyta</taxon>
        <taxon>Spermatophyta</taxon>
        <taxon>Magnoliopsida</taxon>
        <taxon>eudicotyledons</taxon>
        <taxon>Gunneridae</taxon>
        <taxon>Pentapetalae</taxon>
        <taxon>asterids</taxon>
        <taxon>lamiids</taxon>
        <taxon>Lamiales</taxon>
        <taxon>Pedaliaceae</taxon>
        <taxon>Sesamum</taxon>
    </lineage>
</organism>
<dbReference type="RefSeq" id="XP_020548781.1">
    <property type="nucleotide sequence ID" value="XM_020693122.1"/>
</dbReference>
<dbReference type="GeneID" id="105159963"/>
<protein>
    <submittedName>
        <fullName evidence="4">Uncharacterized protein LOC105159963 isoform X2</fullName>
    </submittedName>
</protein>
<feature type="domain" description="CAAX prenyl protease 2/Lysostaphin resistance protein A-like" evidence="2">
    <location>
        <begin position="233"/>
        <end position="285"/>
    </location>
</feature>
<keyword evidence="3" id="KW-1185">Reference proteome</keyword>
<reference evidence="4" key="1">
    <citation type="submission" date="2025-08" db="UniProtKB">
        <authorList>
            <consortium name="RefSeq"/>
        </authorList>
    </citation>
    <scope>IDENTIFICATION</scope>
</reference>